<feature type="region of interest" description="Disordered" evidence="1">
    <location>
        <begin position="54"/>
        <end position="130"/>
    </location>
</feature>
<feature type="non-terminal residue" evidence="2">
    <location>
        <position position="177"/>
    </location>
</feature>
<keyword evidence="3" id="KW-1185">Reference proteome</keyword>
<feature type="compositionally biased region" description="Polar residues" evidence="1">
    <location>
        <begin position="110"/>
        <end position="119"/>
    </location>
</feature>
<dbReference type="InterPro" id="IPR018465">
    <property type="entry name" value="Scm3/HJURP"/>
</dbReference>
<evidence type="ECO:0000256" key="1">
    <source>
        <dbReference type="SAM" id="MobiDB-lite"/>
    </source>
</evidence>
<name>A0A1R0GRP6_9FUNG</name>
<organism evidence="2 3">
    <name type="scientific">Smittium mucronatum</name>
    <dbReference type="NCBI Taxonomy" id="133383"/>
    <lineage>
        <taxon>Eukaryota</taxon>
        <taxon>Fungi</taxon>
        <taxon>Fungi incertae sedis</taxon>
        <taxon>Zoopagomycota</taxon>
        <taxon>Kickxellomycotina</taxon>
        <taxon>Harpellomycetes</taxon>
        <taxon>Harpellales</taxon>
        <taxon>Legeriomycetaceae</taxon>
        <taxon>Smittium</taxon>
    </lineage>
</organism>
<evidence type="ECO:0000313" key="3">
    <source>
        <dbReference type="Proteomes" id="UP000187455"/>
    </source>
</evidence>
<feature type="compositionally biased region" description="Basic and acidic residues" evidence="1">
    <location>
        <begin position="120"/>
        <end position="130"/>
    </location>
</feature>
<proteinExistence type="predicted"/>
<reference evidence="2 3" key="1">
    <citation type="journal article" date="2016" name="Mol. Biol. Evol.">
        <title>Genome-Wide Survey of Gut Fungi (Harpellales) Reveals the First Horizontally Transferred Ubiquitin Gene from a Mosquito Host.</title>
        <authorList>
            <person name="Wang Y."/>
            <person name="White M.M."/>
            <person name="Kvist S."/>
            <person name="Moncalvo J.M."/>
        </authorList>
    </citation>
    <scope>NUCLEOTIDE SEQUENCE [LARGE SCALE GENOMIC DNA]</scope>
    <source>
        <strain evidence="2 3">ALG-7-W6</strain>
    </source>
</reference>
<dbReference type="OrthoDB" id="10679931at2759"/>
<protein>
    <submittedName>
        <fullName evidence="2">Uncharacterized protein</fullName>
    </submittedName>
</protein>
<dbReference type="Proteomes" id="UP000187455">
    <property type="component" value="Unassembled WGS sequence"/>
</dbReference>
<feature type="compositionally biased region" description="Basic and acidic residues" evidence="1">
    <location>
        <begin position="66"/>
        <end position="82"/>
    </location>
</feature>
<dbReference type="GO" id="GO:0042393">
    <property type="term" value="F:histone binding"/>
    <property type="evidence" value="ECO:0007669"/>
    <property type="project" value="InterPro"/>
</dbReference>
<dbReference type="GO" id="GO:0005634">
    <property type="term" value="C:nucleus"/>
    <property type="evidence" value="ECO:0007669"/>
    <property type="project" value="InterPro"/>
</dbReference>
<gene>
    <name evidence="2" type="ORF">AYI68_g6370</name>
</gene>
<evidence type="ECO:0000313" key="2">
    <source>
        <dbReference type="EMBL" id="OLY79559.1"/>
    </source>
</evidence>
<accession>A0A1R0GRP6</accession>
<dbReference type="AlphaFoldDB" id="A0A1R0GRP6"/>
<dbReference type="EMBL" id="LSSL01004302">
    <property type="protein sequence ID" value="OLY79559.1"/>
    <property type="molecule type" value="Genomic_DNA"/>
</dbReference>
<dbReference type="Pfam" id="PF10384">
    <property type="entry name" value="Scm3"/>
    <property type="match status" value="1"/>
</dbReference>
<comment type="caution">
    <text evidence="2">The sequence shown here is derived from an EMBL/GenBank/DDBJ whole genome shotgun (WGS) entry which is preliminary data.</text>
</comment>
<sequence>MDSLRDENESLENALQRSLDRLKSSFEAIFLKYETEFPNDQVINVYTQQVLSDDEDENGVDLPFSPDHKLLKESKGSSRDTDPSESGLEGCDADPTHAKPALNPDYRLLNASSTLGKSSSDPHRRVGGSDKLLKEKVAVVAVSADRGFAFDDSDADADLSGFEETERSLPLIRRPRF</sequence>